<dbReference type="Pfam" id="PF01943">
    <property type="entry name" value="Polysacc_synt"/>
    <property type="match status" value="1"/>
</dbReference>
<dbReference type="GO" id="GO:0005886">
    <property type="term" value="C:plasma membrane"/>
    <property type="evidence" value="ECO:0007669"/>
    <property type="project" value="UniProtKB-SubCell"/>
</dbReference>
<evidence type="ECO:0000313" key="7">
    <source>
        <dbReference type="EMBL" id="PIU36827.1"/>
    </source>
</evidence>
<accession>A0A2M6YTK3</accession>
<feature type="transmembrane region" description="Helical" evidence="6">
    <location>
        <begin position="263"/>
        <end position="285"/>
    </location>
</feature>
<sequence>MIQRISNFIKKPTSKNIVINTIGNYLNVVFIAFFAFLLVRILAPSQYGVLSVLLGIAYVLANILDFGTTASIYSYLPVMIEKKHRNIYIFLKTILFYQTIFSLIIICLLFIFFPYLDKIFFKTGAPWWELYVTTFSVLFLVWQNYAINVLFAAKRFLKANIFLNLSNLIKTIIIFILIPLHLITVGSIIFVFGIIGPIVFFILLFFEKKHIVFNILKAPVKKEEFRFGYTITFFIASQFFNLAQRMDLFLLSYFLSKSPEVGYYGLAQKIILTVIASIASITQVLSPRFSKISTKEEVRREFKTGIVYLLIPTAFFIALFFTPNVIFYIFFTEKFSQTAIITKTLTWPYIIYTFLNLPVLFLLYTVKKPAYILIANLAIFIVITFGCYYLIPKMKVAGPPYALALSFFIGFIILSLTSYFEYRKLPDKTI</sequence>
<evidence type="ECO:0000313" key="8">
    <source>
        <dbReference type="Proteomes" id="UP000230184"/>
    </source>
</evidence>
<dbReference type="PANTHER" id="PTHR30250:SF11">
    <property type="entry name" value="O-ANTIGEN TRANSPORTER-RELATED"/>
    <property type="match status" value="1"/>
</dbReference>
<feature type="transmembrane region" description="Helical" evidence="6">
    <location>
        <begin position="188"/>
        <end position="206"/>
    </location>
</feature>
<comment type="subcellular location">
    <subcellularLocation>
        <location evidence="1">Cell membrane</location>
        <topology evidence="1">Multi-pass membrane protein</topology>
    </subcellularLocation>
</comment>
<evidence type="ECO:0000256" key="3">
    <source>
        <dbReference type="ARBA" id="ARBA00022692"/>
    </source>
</evidence>
<evidence type="ECO:0000256" key="6">
    <source>
        <dbReference type="SAM" id="Phobius"/>
    </source>
</evidence>
<proteinExistence type="predicted"/>
<protein>
    <recommendedName>
        <fullName evidence="9">Polysaccharide biosynthesis protein C-terminal domain-containing protein</fullName>
    </recommendedName>
</protein>
<dbReference type="InterPro" id="IPR002797">
    <property type="entry name" value="Polysacc_synth"/>
</dbReference>
<feature type="transmembrane region" description="Helical" evidence="6">
    <location>
        <begin position="306"/>
        <end position="331"/>
    </location>
</feature>
<feature type="transmembrane region" description="Helical" evidence="6">
    <location>
        <begin position="227"/>
        <end position="243"/>
    </location>
</feature>
<name>A0A2M6YTK3_9BACT</name>
<evidence type="ECO:0000256" key="1">
    <source>
        <dbReference type="ARBA" id="ARBA00004651"/>
    </source>
</evidence>
<keyword evidence="5 6" id="KW-0472">Membrane</keyword>
<evidence type="ECO:0000256" key="2">
    <source>
        <dbReference type="ARBA" id="ARBA00022475"/>
    </source>
</evidence>
<gene>
    <name evidence="7" type="ORF">COT02_04035</name>
</gene>
<organism evidence="7 8">
    <name type="scientific">Candidatus Roizmanbacteria bacterium CG07_land_8_20_14_0_80_34_15</name>
    <dbReference type="NCBI Taxonomy" id="1974849"/>
    <lineage>
        <taxon>Bacteria</taxon>
        <taxon>Candidatus Roizmaniibacteriota</taxon>
    </lineage>
</organism>
<reference evidence="8" key="1">
    <citation type="submission" date="2017-09" db="EMBL/GenBank/DDBJ databases">
        <title>Depth-based differentiation of microbial function through sediment-hosted aquifers and enrichment of novel symbionts in the deep terrestrial subsurface.</title>
        <authorList>
            <person name="Probst A.J."/>
            <person name="Ladd B."/>
            <person name="Jarett J.K."/>
            <person name="Geller-Mcgrath D.E."/>
            <person name="Sieber C.M.K."/>
            <person name="Emerson J.B."/>
            <person name="Anantharaman K."/>
            <person name="Thomas B.C."/>
            <person name="Malmstrom R."/>
            <person name="Stieglmeier M."/>
            <person name="Klingl A."/>
            <person name="Woyke T."/>
            <person name="Ryan C.M."/>
            <person name="Banfield J.F."/>
        </authorList>
    </citation>
    <scope>NUCLEOTIDE SEQUENCE [LARGE SCALE GENOMIC DNA]</scope>
</reference>
<dbReference type="AlphaFoldDB" id="A0A2M6YTK3"/>
<feature type="transmembrane region" description="Helical" evidence="6">
    <location>
        <begin position="94"/>
        <end position="116"/>
    </location>
</feature>
<keyword evidence="4 6" id="KW-1133">Transmembrane helix</keyword>
<evidence type="ECO:0000256" key="5">
    <source>
        <dbReference type="ARBA" id="ARBA00023136"/>
    </source>
</evidence>
<evidence type="ECO:0000256" key="4">
    <source>
        <dbReference type="ARBA" id="ARBA00022989"/>
    </source>
</evidence>
<dbReference type="PANTHER" id="PTHR30250">
    <property type="entry name" value="PST FAMILY PREDICTED COLANIC ACID TRANSPORTER"/>
    <property type="match status" value="1"/>
</dbReference>
<feature type="transmembrane region" description="Helical" evidence="6">
    <location>
        <begin position="403"/>
        <end position="422"/>
    </location>
</feature>
<comment type="caution">
    <text evidence="7">The sequence shown here is derived from an EMBL/GenBank/DDBJ whole genome shotgun (WGS) entry which is preliminary data.</text>
</comment>
<feature type="transmembrane region" description="Helical" evidence="6">
    <location>
        <begin position="21"/>
        <end position="43"/>
    </location>
</feature>
<evidence type="ECO:0008006" key="9">
    <source>
        <dbReference type="Google" id="ProtNLM"/>
    </source>
</evidence>
<dbReference type="Proteomes" id="UP000230184">
    <property type="component" value="Unassembled WGS sequence"/>
</dbReference>
<feature type="transmembrane region" description="Helical" evidence="6">
    <location>
        <begin position="128"/>
        <end position="150"/>
    </location>
</feature>
<feature type="transmembrane region" description="Helical" evidence="6">
    <location>
        <begin position="49"/>
        <end position="73"/>
    </location>
</feature>
<feature type="transmembrane region" description="Helical" evidence="6">
    <location>
        <begin position="371"/>
        <end position="391"/>
    </location>
</feature>
<feature type="transmembrane region" description="Helical" evidence="6">
    <location>
        <begin position="346"/>
        <end position="364"/>
    </location>
</feature>
<keyword evidence="2" id="KW-1003">Cell membrane</keyword>
<dbReference type="InterPro" id="IPR050833">
    <property type="entry name" value="Poly_Biosynth_Transport"/>
</dbReference>
<keyword evidence="3 6" id="KW-0812">Transmembrane</keyword>
<feature type="transmembrane region" description="Helical" evidence="6">
    <location>
        <begin position="162"/>
        <end position="182"/>
    </location>
</feature>
<dbReference type="EMBL" id="PEWY01000119">
    <property type="protein sequence ID" value="PIU36827.1"/>
    <property type="molecule type" value="Genomic_DNA"/>
</dbReference>